<dbReference type="EMBL" id="ACGK02000002">
    <property type="protein sequence ID" value="EGF22954.1"/>
    <property type="molecule type" value="Genomic_DNA"/>
</dbReference>
<sequence>MAKAPTNINFASTTYPLAHIHMQGGYFYSKGMIFNDVKY</sequence>
<evidence type="ECO:0000313" key="2">
    <source>
        <dbReference type="Proteomes" id="UP000005947"/>
    </source>
</evidence>
<reference evidence="1 2" key="1">
    <citation type="submission" date="2011-02" db="EMBL/GenBank/DDBJ databases">
        <authorList>
            <person name="Muzny D."/>
            <person name="Qin X."/>
            <person name="Buhay C."/>
            <person name="Dugan-Rocha S."/>
            <person name="Ding Y."/>
            <person name="Chen G."/>
            <person name="Hawes A."/>
            <person name="Holder M."/>
            <person name="Jhangiani S."/>
            <person name="Johnson A."/>
            <person name="Khan Z."/>
            <person name="Li Z."/>
            <person name="Liu W."/>
            <person name="Liu X."/>
            <person name="Perez L."/>
            <person name="Shen H."/>
            <person name="Wang Q."/>
            <person name="Watt J."/>
            <person name="Xi L."/>
            <person name="Xin Y."/>
            <person name="Zhou J."/>
            <person name="Deng J."/>
            <person name="Jiang H."/>
            <person name="Liu Y."/>
            <person name="Qu J."/>
            <person name="Song X.-Z."/>
            <person name="Zhang L."/>
            <person name="Villasana D."/>
            <person name="Johnson A."/>
            <person name="Liu J."/>
            <person name="Liyanage D."/>
            <person name="Lorensuhewa L."/>
            <person name="Robinson T."/>
            <person name="Song A."/>
            <person name="Song B.-B."/>
            <person name="Dinh H."/>
            <person name="Thornton R."/>
            <person name="Coyle M."/>
            <person name="Francisco L."/>
            <person name="Jackson L."/>
            <person name="Javaid M."/>
            <person name="Korchina V."/>
            <person name="Kovar C."/>
            <person name="Mata R."/>
            <person name="Mathew T."/>
            <person name="Ngo R."/>
            <person name="Nguyen L."/>
            <person name="Nguyen N."/>
            <person name="Okwuonu G."/>
            <person name="Ongeri F."/>
            <person name="Pham C."/>
            <person name="Simmons D."/>
            <person name="Wilczek-Boney K."/>
            <person name="Hale W."/>
            <person name="Jakkamsetti A."/>
            <person name="Pham P."/>
            <person name="Ruth R."/>
            <person name="San Lucas F."/>
            <person name="Warren J."/>
            <person name="Zhang J."/>
            <person name="Zhao Z."/>
            <person name="Zhou C."/>
            <person name="Zhu D."/>
            <person name="Lee S."/>
            <person name="Bess C."/>
            <person name="Blankenburg K."/>
            <person name="Forbes L."/>
            <person name="Fu Q."/>
            <person name="Gubbala S."/>
            <person name="Hirani K."/>
            <person name="Jayaseelan J.C."/>
            <person name="Lara F."/>
            <person name="Munidasa M."/>
            <person name="Palculict T."/>
            <person name="Patil S."/>
            <person name="Pu L.-L."/>
            <person name="Saada N."/>
            <person name="Tang L."/>
            <person name="Weissenberger G."/>
            <person name="Zhu Y."/>
            <person name="Hemphill L."/>
            <person name="Shang Y."/>
            <person name="Youmans B."/>
            <person name="Ayvaz T."/>
            <person name="Ross M."/>
            <person name="Santibanez J."/>
            <person name="Aqrawi P."/>
            <person name="Gross S."/>
            <person name="Joshi V."/>
            <person name="Fowler G."/>
            <person name="Nazareth L."/>
            <person name="Reid J."/>
            <person name="Worley K."/>
            <person name="Petrosino J."/>
            <person name="Highlander S."/>
            <person name="Gibbs R."/>
        </authorList>
    </citation>
    <scope>NUCLEOTIDE SEQUENCE [LARGE SCALE GENOMIC DNA]</scope>
    <source>
        <strain evidence="1 2">DSM 15829</strain>
    </source>
</reference>
<organism evidence="1 2">
    <name type="scientific">Fannyhessea vaginae DSM 15829</name>
    <dbReference type="NCBI Taxonomy" id="525256"/>
    <lineage>
        <taxon>Bacteria</taxon>
        <taxon>Bacillati</taxon>
        <taxon>Actinomycetota</taxon>
        <taxon>Coriobacteriia</taxon>
        <taxon>Coriobacteriales</taxon>
        <taxon>Atopobiaceae</taxon>
        <taxon>Fannyhessea</taxon>
    </lineage>
</organism>
<dbReference type="Proteomes" id="UP000005947">
    <property type="component" value="Unassembled WGS sequence"/>
</dbReference>
<comment type="caution">
    <text evidence="1">The sequence shown here is derived from an EMBL/GenBank/DDBJ whole genome shotgun (WGS) entry which is preliminary data.</text>
</comment>
<proteinExistence type="predicted"/>
<dbReference type="AlphaFoldDB" id="F1T649"/>
<gene>
    <name evidence="1" type="ORF">HMPREF0091_10949</name>
</gene>
<evidence type="ECO:0000313" key="1">
    <source>
        <dbReference type="EMBL" id="EGF22954.1"/>
    </source>
</evidence>
<name>F1T649_9ACTN</name>
<accession>F1T649</accession>
<protein>
    <submittedName>
        <fullName evidence="1">Uncharacterized protein</fullName>
    </submittedName>
</protein>
<keyword evidence="2" id="KW-1185">Reference proteome</keyword>